<proteinExistence type="predicted"/>
<keyword evidence="2" id="KW-1185">Reference proteome</keyword>
<reference evidence="1" key="1">
    <citation type="journal article" date="2023" name="Insect Mol. Biol.">
        <title>Genome sequencing provides insights into the evolution of gene families encoding plant cell wall-degrading enzymes in longhorned beetles.</title>
        <authorList>
            <person name="Shin N.R."/>
            <person name="Okamura Y."/>
            <person name="Kirsch R."/>
            <person name="Pauchet Y."/>
        </authorList>
    </citation>
    <scope>NUCLEOTIDE SEQUENCE</scope>
    <source>
        <strain evidence="1">AMC_N1</strain>
    </source>
</reference>
<dbReference type="EMBL" id="JAPWTK010000081">
    <property type="protein sequence ID" value="KAJ8951636.1"/>
    <property type="molecule type" value="Genomic_DNA"/>
</dbReference>
<gene>
    <name evidence="1" type="ORF">NQ318_012306</name>
</gene>
<accession>A0AAV8YL21</accession>
<evidence type="ECO:0000313" key="1">
    <source>
        <dbReference type="EMBL" id="KAJ8951636.1"/>
    </source>
</evidence>
<sequence>MYPDREPVSQSTVSRIERKYRELGHVGCTKARRNFVGTRKSTLYSTASIWDLNIGKSSVSNIFKKSTSSMNWLKTTLTEELNSEYMMDHNNQNNVKYLTGDLAIGHL</sequence>
<dbReference type="AlphaFoldDB" id="A0AAV8YL21"/>
<comment type="caution">
    <text evidence="1">The sequence shown here is derived from an EMBL/GenBank/DDBJ whole genome shotgun (WGS) entry which is preliminary data.</text>
</comment>
<evidence type="ECO:0000313" key="2">
    <source>
        <dbReference type="Proteomes" id="UP001162162"/>
    </source>
</evidence>
<protein>
    <submittedName>
        <fullName evidence="1">Uncharacterized protein</fullName>
    </submittedName>
</protein>
<dbReference type="Proteomes" id="UP001162162">
    <property type="component" value="Unassembled WGS sequence"/>
</dbReference>
<organism evidence="1 2">
    <name type="scientific">Aromia moschata</name>
    <dbReference type="NCBI Taxonomy" id="1265417"/>
    <lineage>
        <taxon>Eukaryota</taxon>
        <taxon>Metazoa</taxon>
        <taxon>Ecdysozoa</taxon>
        <taxon>Arthropoda</taxon>
        <taxon>Hexapoda</taxon>
        <taxon>Insecta</taxon>
        <taxon>Pterygota</taxon>
        <taxon>Neoptera</taxon>
        <taxon>Endopterygota</taxon>
        <taxon>Coleoptera</taxon>
        <taxon>Polyphaga</taxon>
        <taxon>Cucujiformia</taxon>
        <taxon>Chrysomeloidea</taxon>
        <taxon>Cerambycidae</taxon>
        <taxon>Cerambycinae</taxon>
        <taxon>Callichromatini</taxon>
        <taxon>Aromia</taxon>
    </lineage>
</organism>
<name>A0AAV8YL21_9CUCU</name>